<reference evidence="4" key="1">
    <citation type="journal article" date="2015" name="BMC Genomics">
        <title>Genomic and transcriptomic analysis of the endophytic fungus Pestalotiopsis fici reveals its lifestyle and high potential for synthesis of natural products.</title>
        <authorList>
            <person name="Wang X."/>
            <person name="Zhang X."/>
            <person name="Liu L."/>
            <person name="Xiang M."/>
            <person name="Wang W."/>
            <person name="Sun X."/>
            <person name="Che Y."/>
            <person name="Guo L."/>
            <person name="Liu G."/>
            <person name="Guo L."/>
            <person name="Wang C."/>
            <person name="Yin W.B."/>
            <person name="Stadler M."/>
            <person name="Zhang X."/>
            <person name="Liu X."/>
        </authorList>
    </citation>
    <scope>NUCLEOTIDE SEQUENCE [LARGE SCALE GENOMIC DNA]</scope>
    <source>
        <strain evidence="4">W106-1 / CGMCC3.15140</strain>
    </source>
</reference>
<dbReference type="Proteomes" id="UP000030651">
    <property type="component" value="Unassembled WGS sequence"/>
</dbReference>
<dbReference type="SUPFAM" id="SSF51556">
    <property type="entry name" value="Metallo-dependent hydrolases"/>
    <property type="match status" value="1"/>
</dbReference>
<evidence type="ECO:0000259" key="2">
    <source>
        <dbReference type="Pfam" id="PF01979"/>
    </source>
</evidence>
<sequence length="974" mass="105071">MFAAKGEGLPPPYEVEAYAYRRPLFHGPFRRVSLKKTLSTLCILSLVSCVCFMAGRASRSTVATSDAYAASAIREFEASLGRCATRNHVPPVESPDSRTRNPRWNQARGQKETIALRNVSLFDGETYSPTPVDIVFSEGLVLSVSVASAAQSILKSGVEYNLNGRFVTPGLVDMHSHHLAMAWPGSEALNDVNEMNPLYGPLTPFLRVIESLKAYDPATRVIASGGITSSLIIPGSANIIGGEGTVVKNIVRSGETGEYVVEEMLLEHGIPSQDRHRYMKFACGENPKRVYGHTRMGNAYVLRHHLTRAKELMDKQDSWCNIAAQLQTNAARGQFVEQKGGYPEQLELESTIALIRGQVAMNNHCYEPEDLETMLGVMREFGIRVRAFHHAIEAWQVPEMIKAYGGNITIATFAEASLYKYEAYHPSLYAGAILDAHGLPVAYKSDHAEESTNAKYVMSQAAAGHAFHLPAEKALQAVTSIPAAALDLSHRIGYVRAGYDADIVVWDAHPLSIGATPQQVFIDGVATLDSKMVQSSTGSSMETATTPDTTLDAPVMRVRQAITTANDFCALAKRHGQSFIVHGIRKSFLDNHPHHVGSISTAGTENMTLVIDNGQVACLDSREACHDVIMAAGNENATQLTLQNGHLLPGLTAVTDSLGIKEIFMAEETGNGVSETENVKDPTSIDYAKYGLYLDGKAFSRARLGGVTRAITPPEAPAGLVQGVSAAIRTSGTKSILDGGVIMDEVGLHVRLDQSSRDVGSISMAIKTLRAILSDNHGKGNESAFGLVADGHLPLIISVESSAHTQQIISLKKDYQDVYIVINDGHGAPIVAEELAAAGIPVILSATRPGPTSWDRRDVFVGPPLTRSPASVLSEAGVEFAISVAAEIPVGDSRIHDLALEASWAAKYAGLNEREAIQLVSKKVEDILRLKPSKDVVLWENNPLQWGASVVLSFEETEGGELEVGACWPDENVE</sequence>
<dbReference type="InterPro" id="IPR032466">
    <property type="entry name" value="Metal_Hydrolase"/>
</dbReference>
<dbReference type="GO" id="GO:0005737">
    <property type="term" value="C:cytoplasm"/>
    <property type="evidence" value="ECO:0007669"/>
    <property type="project" value="TreeGrafter"/>
</dbReference>
<keyword evidence="4" id="KW-1185">Reference proteome</keyword>
<proteinExistence type="predicted"/>
<gene>
    <name evidence="3" type="ORF">PFICI_13016</name>
</gene>
<evidence type="ECO:0000313" key="3">
    <source>
        <dbReference type="EMBL" id="ETS76072.1"/>
    </source>
</evidence>
<dbReference type="AlphaFoldDB" id="W3WSC0"/>
<dbReference type="HOGENOM" id="CLU_006273_1_1_1"/>
<dbReference type="PANTHER" id="PTHR43668:SF5">
    <property type="entry name" value="AMIDOHYDROLASE 3 DOMAIN-CONTAINING PROTEIN"/>
    <property type="match status" value="1"/>
</dbReference>
<dbReference type="KEGG" id="pfy:PFICI_13016"/>
<accession>W3WSC0</accession>
<dbReference type="eggNOG" id="ENOG502QQ9Z">
    <property type="taxonomic scope" value="Eukaryota"/>
</dbReference>
<dbReference type="GO" id="GO:0004038">
    <property type="term" value="F:allantoinase activity"/>
    <property type="evidence" value="ECO:0007669"/>
    <property type="project" value="TreeGrafter"/>
</dbReference>
<dbReference type="OMA" id="HTRMGNA"/>
<dbReference type="EMBL" id="KI912118">
    <property type="protein sequence ID" value="ETS76072.1"/>
    <property type="molecule type" value="Genomic_DNA"/>
</dbReference>
<dbReference type="GeneID" id="19278029"/>
<dbReference type="Pfam" id="PF01979">
    <property type="entry name" value="Amidohydro_1"/>
    <property type="match status" value="1"/>
</dbReference>
<feature type="region of interest" description="Disordered" evidence="1">
    <location>
        <begin position="87"/>
        <end position="106"/>
    </location>
</feature>
<dbReference type="GO" id="GO:0006145">
    <property type="term" value="P:purine nucleobase catabolic process"/>
    <property type="evidence" value="ECO:0007669"/>
    <property type="project" value="TreeGrafter"/>
</dbReference>
<organism evidence="3 4">
    <name type="scientific">Pestalotiopsis fici (strain W106-1 / CGMCC3.15140)</name>
    <dbReference type="NCBI Taxonomy" id="1229662"/>
    <lineage>
        <taxon>Eukaryota</taxon>
        <taxon>Fungi</taxon>
        <taxon>Dikarya</taxon>
        <taxon>Ascomycota</taxon>
        <taxon>Pezizomycotina</taxon>
        <taxon>Sordariomycetes</taxon>
        <taxon>Xylariomycetidae</taxon>
        <taxon>Amphisphaeriales</taxon>
        <taxon>Sporocadaceae</taxon>
        <taxon>Pestalotiopsis</taxon>
    </lineage>
</organism>
<name>W3WSC0_PESFW</name>
<dbReference type="InterPro" id="IPR011059">
    <property type="entry name" value="Metal-dep_hydrolase_composite"/>
</dbReference>
<feature type="domain" description="Amidohydrolase-related" evidence="2">
    <location>
        <begin position="433"/>
        <end position="524"/>
    </location>
</feature>
<dbReference type="InterPro" id="IPR050138">
    <property type="entry name" value="DHOase/Allantoinase_Hydrolase"/>
</dbReference>
<evidence type="ECO:0000313" key="4">
    <source>
        <dbReference type="Proteomes" id="UP000030651"/>
    </source>
</evidence>
<dbReference type="SUPFAM" id="SSF51338">
    <property type="entry name" value="Composite domain of metallo-dependent hydrolases"/>
    <property type="match status" value="1"/>
</dbReference>
<dbReference type="Gene3D" id="3.20.20.140">
    <property type="entry name" value="Metal-dependent hydrolases"/>
    <property type="match status" value="2"/>
</dbReference>
<dbReference type="PANTHER" id="PTHR43668">
    <property type="entry name" value="ALLANTOINASE"/>
    <property type="match status" value="1"/>
</dbReference>
<evidence type="ECO:0000256" key="1">
    <source>
        <dbReference type="SAM" id="MobiDB-lite"/>
    </source>
</evidence>
<dbReference type="OrthoDB" id="10258955at2759"/>
<dbReference type="InParanoid" id="W3WSC0"/>
<protein>
    <recommendedName>
        <fullName evidence="2">Amidohydrolase-related domain-containing protein</fullName>
    </recommendedName>
</protein>
<dbReference type="InterPro" id="IPR006680">
    <property type="entry name" value="Amidohydro-rel"/>
</dbReference>
<dbReference type="RefSeq" id="XP_007839788.1">
    <property type="nucleotide sequence ID" value="XM_007841597.1"/>
</dbReference>